<evidence type="ECO:0000256" key="1">
    <source>
        <dbReference type="SAM" id="Phobius"/>
    </source>
</evidence>
<dbReference type="GO" id="GO:0006508">
    <property type="term" value="P:proteolysis"/>
    <property type="evidence" value="ECO:0007669"/>
    <property type="project" value="UniProtKB-KW"/>
</dbReference>
<feature type="transmembrane region" description="Helical" evidence="1">
    <location>
        <begin position="182"/>
        <end position="202"/>
    </location>
</feature>
<feature type="transmembrane region" description="Helical" evidence="1">
    <location>
        <begin position="6"/>
        <end position="22"/>
    </location>
</feature>
<reference evidence="3 4" key="1">
    <citation type="submission" date="2016-10" db="EMBL/GenBank/DDBJ databases">
        <authorList>
            <person name="de Groot N.N."/>
        </authorList>
    </citation>
    <scope>NUCLEOTIDE SEQUENCE [LARGE SCALE GENOMIC DNA]</scope>
    <source>
        <strain evidence="3 4">DSM 18610</strain>
    </source>
</reference>
<evidence type="ECO:0000313" key="4">
    <source>
        <dbReference type="Proteomes" id="UP000199572"/>
    </source>
</evidence>
<dbReference type="Pfam" id="PF02517">
    <property type="entry name" value="Rce1-like"/>
    <property type="match status" value="1"/>
</dbReference>
<accession>A0A1H9M669</accession>
<sequence>MLEVGLFFIIEIFCCATALIIDEPSLKNLFVIDVIMAIATILFFGYRWKENKTILKWPAFSLIKLLTFIGITIIASIGVSYSVDFLNRVVFEKQMGFYSIFAFHQYGTYLMFLSVALYPAIFEELAYRGYLMQTLLKVVDEKEAIYISSILFFIIHFSLVSVFWLLPFALFLGWLRIKTKTIWYGVFIHFFFNLTACVLDIAPLSDIIKLLF</sequence>
<proteinExistence type="predicted"/>
<dbReference type="EMBL" id="FOGG01000005">
    <property type="protein sequence ID" value="SER19188.1"/>
    <property type="molecule type" value="Genomic_DNA"/>
</dbReference>
<feature type="transmembrane region" description="Helical" evidence="1">
    <location>
        <begin position="60"/>
        <end position="83"/>
    </location>
</feature>
<feature type="transmembrane region" description="Helical" evidence="1">
    <location>
        <begin position="145"/>
        <end position="175"/>
    </location>
</feature>
<evidence type="ECO:0000259" key="2">
    <source>
        <dbReference type="Pfam" id="PF02517"/>
    </source>
</evidence>
<feature type="transmembrane region" description="Helical" evidence="1">
    <location>
        <begin position="29"/>
        <end position="48"/>
    </location>
</feature>
<name>A0A1H9M669_9SPHI</name>
<keyword evidence="1" id="KW-1133">Transmembrane helix</keyword>
<dbReference type="AlphaFoldDB" id="A0A1H9M669"/>
<dbReference type="GO" id="GO:0080120">
    <property type="term" value="P:CAAX-box protein maturation"/>
    <property type="evidence" value="ECO:0007669"/>
    <property type="project" value="UniProtKB-ARBA"/>
</dbReference>
<feature type="transmembrane region" description="Helical" evidence="1">
    <location>
        <begin position="95"/>
        <end position="121"/>
    </location>
</feature>
<keyword evidence="4" id="KW-1185">Reference proteome</keyword>
<dbReference type="GO" id="GO:0004175">
    <property type="term" value="F:endopeptidase activity"/>
    <property type="evidence" value="ECO:0007669"/>
    <property type="project" value="UniProtKB-ARBA"/>
</dbReference>
<dbReference type="InterPro" id="IPR003675">
    <property type="entry name" value="Rce1/LyrA-like_dom"/>
</dbReference>
<keyword evidence="3" id="KW-0378">Hydrolase</keyword>
<protein>
    <submittedName>
        <fullName evidence="3">CAAX protease self-immunity</fullName>
    </submittedName>
</protein>
<dbReference type="Proteomes" id="UP000199572">
    <property type="component" value="Unassembled WGS sequence"/>
</dbReference>
<feature type="domain" description="CAAX prenyl protease 2/Lysostaphin resistance protein A-like" evidence="2">
    <location>
        <begin position="108"/>
        <end position="194"/>
    </location>
</feature>
<dbReference type="STRING" id="390241.SAMN04488023_105121"/>
<keyword evidence="1" id="KW-0472">Membrane</keyword>
<keyword evidence="1" id="KW-0812">Transmembrane</keyword>
<organism evidence="3 4">
    <name type="scientific">Pedobacter rhizosphaerae</name>
    <dbReference type="NCBI Taxonomy" id="390241"/>
    <lineage>
        <taxon>Bacteria</taxon>
        <taxon>Pseudomonadati</taxon>
        <taxon>Bacteroidota</taxon>
        <taxon>Sphingobacteriia</taxon>
        <taxon>Sphingobacteriales</taxon>
        <taxon>Sphingobacteriaceae</taxon>
        <taxon>Pedobacter</taxon>
    </lineage>
</organism>
<gene>
    <name evidence="3" type="ORF">SAMN04488023_105121</name>
</gene>
<evidence type="ECO:0000313" key="3">
    <source>
        <dbReference type="EMBL" id="SER19188.1"/>
    </source>
</evidence>
<keyword evidence="3" id="KW-0645">Protease</keyword>